<protein>
    <submittedName>
        <fullName evidence="1">Uncharacterized protein</fullName>
    </submittedName>
</protein>
<name>A0A564SG30_STRCV</name>
<gene>
    <name evidence="1" type="ORF">SCSS39_00485</name>
</gene>
<evidence type="ECO:0000313" key="1">
    <source>
        <dbReference type="EMBL" id="VUW94094.1"/>
    </source>
</evidence>
<proteinExistence type="predicted"/>
<dbReference type="EMBL" id="CABHMZ010000006">
    <property type="protein sequence ID" value="VUW94094.1"/>
    <property type="molecule type" value="Genomic_DNA"/>
</dbReference>
<organism evidence="1 2">
    <name type="scientific">Streptococcus constellatus</name>
    <dbReference type="NCBI Taxonomy" id="76860"/>
    <lineage>
        <taxon>Bacteria</taxon>
        <taxon>Bacillati</taxon>
        <taxon>Bacillota</taxon>
        <taxon>Bacilli</taxon>
        <taxon>Lactobacillales</taxon>
        <taxon>Streptococcaceae</taxon>
        <taxon>Streptococcus</taxon>
        <taxon>Streptococcus anginosus group</taxon>
    </lineage>
</organism>
<reference evidence="1 2" key="1">
    <citation type="submission" date="2019-07" db="EMBL/GenBank/DDBJ databases">
        <authorList>
            <person name="Hibberd C M."/>
            <person name="Gehrig L. J."/>
            <person name="Chang H.-W."/>
            <person name="Venkatesh S."/>
        </authorList>
    </citation>
    <scope>NUCLEOTIDE SEQUENCE [LARGE SCALE GENOMIC DNA]</scope>
    <source>
        <strain evidence="1">Streptococcus_constellatus_SS_Bg39</strain>
    </source>
</reference>
<dbReference type="AlphaFoldDB" id="A0A564SG30"/>
<dbReference type="Proteomes" id="UP000385544">
    <property type="component" value="Unassembled WGS sequence"/>
</dbReference>
<evidence type="ECO:0000313" key="2">
    <source>
        <dbReference type="Proteomes" id="UP000385544"/>
    </source>
</evidence>
<dbReference type="RefSeq" id="WP_186286791.1">
    <property type="nucleotide sequence ID" value="NZ_CABHMZ010000006.1"/>
</dbReference>
<sequence length="181" mass="21297">MSFFVELYFTIYHKKKRELLSSNYDIVKIPLGMALDNVIQRPEYRQLVIGGLYLLDISVPKEDLLTIKDQVDSFCIMYAAANNRLDNIKAYNLLKSKTVYFLGEMLRADINLGQQFGYQTLKREVSGHTYEAIPCFLTEESAQKFNSQHLPVSPVNLEYLKFFWNKPLIIEPYRNYWIEFL</sequence>
<accession>A0A564SG30</accession>